<gene>
    <name evidence="1" type="ordered locus">Sulba_2489</name>
</gene>
<dbReference type="EMBL" id="CP003333">
    <property type="protein sequence ID" value="AFL69756.1"/>
    <property type="molecule type" value="Genomic_DNA"/>
</dbReference>
<dbReference type="Proteomes" id="UP000006176">
    <property type="component" value="Chromosome"/>
</dbReference>
<evidence type="ECO:0000313" key="2">
    <source>
        <dbReference type="Proteomes" id="UP000006176"/>
    </source>
</evidence>
<accession>I3Y0N2</accession>
<name>I3Y0N2_SULBS</name>
<proteinExistence type="predicted"/>
<dbReference type="KEGG" id="sba:Sulba_2489"/>
<dbReference type="PATRIC" id="fig|760154.4.peg.2488"/>
<dbReference type="OrthoDB" id="5357159at2"/>
<sequence>MPKYRVQLKQGSRTIVNHIEAKSVGAVLTFYESISTMKVTEILKIEYENDTMPPVDDMLYHPLFKGIMKTDTRMAKQIIINNVKLSKNEKEIAQLCIQNLEIEGQNIDSLYSALFKTKMG</sequence>
<organism evidence="1 2">
    <name type="scientific">Sulfurospirillum barnesii (strain ATCC 700032 / DSM 10660 / SES-3)</name>
    <dbReference type="NCBI Taxonomy" id="760154"/>
    <lineage>
        <taxon>Bacteria</taxon>
        <taxon>Pseudomonadati</taxon>
        <taxon>Campylobacterota</taxon>
        <taxon>Epsilonproteobacteria</taxon>
        <taxon>Campylobacterales</taxon>
        <taxon>Sulfurospirillaceae</taxon>
        <taxon>Sulfurospirillum</taxon>
    </lineage>
</organism>
<dbReference type="eggNOG" id="ENOG5032JSZ">
    <property type="taxonomic scope" value="Bacteria"/>
</dbReference>
<dbReference type="RefSeq" id="WP_014770619.1">
    <property type="nucleotide sequence ID" value="NC_018002.1"/>
</dbReference>
<keyword evidence="2" id="KW-1185">Reference proteome</keyword>
<reference evidence="1 2" key="1">
    <citation type="submission" date="2012-06" db="EMBL/GenBank/DDBJ databases">
        <title>Complete sequence of Sulfurospirillum barnesii SES-3.</title>
        <authorList>
            <consortium name="US DOE Joint Genome Institute"/>
            <person name="Lucas S."/>
            <person name="Han J."/>
            <person name="Lapidus A."/>
            <person name="Cheng J.-F."/>
            <person name="Goodwin L."/>
            <person name="Pitluck S."/>
            <person name="Peters L."/>
            <person name="Ovchinnikova G."/>
            <person name="Lu M."/>
            <person name="Detter J.C."/>
            <person name="Han C."/>
            <person name="Tapia R."/>
            <person name="Land M."/>
            <person name="Hauser L."/>
            <person name="Kyrpides N."/>
            <person name="Ivanova N."/>
            <person name="Pagani I."/>
            <person name="Stolz J."/>
            <person name="Arkin A."/>
            <person name="Dehal P."/>
            <person name="Oremland R."/>
            <person name="Saltikov C."/>
            <person name="Basu P."/>
            <person name="Hollibaugh J."/>
            <person name="Newman D."/>
            <person name="Stolyar S."/>
            <person name="Hazen T."/>
            <person name="Woyke T."/>
        </authorList>
    </citation>
    <scope>NUCLEOTIDE SEQUENCE [LARGE SCALE GENOMIC DNA]</scope>
    <source>
        <strain evidence="2">ATCC 700032 / DSM 10660 / SES-3</strain>
    </source>
</reference>
<dbReference type="STRING" id="760154.Sulba_2489"/>
<dbReference type="AlphaFoldDB" id="I3Y0N2"/>
<protein>
    <submittedName>
        <fullName evidence="1">Uncharacterized protein</fullName>
    </submittedName>
</protein>
<evidence type="ECO:0000313" key="1">
    <source>
        <dbReference type="EMBL" id="AFL69756.1"/>
    </source>
</evidence>
<dbReference type="HOGENOM" id="CLU_152614_0_0_7"/>